<protein>
    <recommendedName>
        <fullName evidence="2">NIPSNAP domain-containing protein</fullName>
    </recommendedName>
</protein>
<accession>A0A382NYM1</accession>
<evidence type="ECO:0000313" key="1">
    <source>
        <dbReference type="EMBL" id="SVC65740.1"/>
    </source>
</evidence>
<dbReference type="EMBL" id="UINC01103395">
    <property type="protein sequence ID" value="SVC65740.1"/>
    <property type="molecule type" value="Genomic_DNA"/>
</dbReference>
<gene>
    <name evidence="1" type="ORF">METZ01_LOCUS318594</name>
</gene>
<name>A0A382NYM1_9ZZZZ</name>
<reference evidence="1" key="1">
    <citation type="submission" date="2018-05" db="EMBL/GenBank/DDBJ databases">
        <authorList>
            <person name="Lanie J.A."/>
            <person name="Ng W.-L."/>
            <person name="Kazmierczak K.M."/>
            <person name="Andrzejewski T.M."/>
            <person name="Davidsen T.M."/>
            <person name="Wayne K.J."/>
            <person name="Tettelin H."/>
            <person name="Glass J.I."/>
            <person name="Rusch D."/>
            <person name="Podicherti R."/>
            <person name="Tsui H.-C.T."/>
            <person name="Winkler M.E."/>
        </authorList>
    </citation>
    <scope>NUCLEOTIDE SEQUENCE</scope>
</reference>
<evidence type="ECO:0008006" key="2">
    <source>
        <dbReference type="Google" id="ProtNLM"/>
    </source>
</evidence>
<dbReference type="AlphaFoldDB" id="A0A382NYM1"/>
<sequence>MTKTRGTGMLAVWCDIPETFENEFNRWYNEEHVYERLSVPGVLSAARYESVVSGPKHLAVYELESPDVLKSAEYLNLRNNPSDWSKRMSPEVIGTTFIRNVYQQIFPEFPDEKTLVSPSAEALQIGRMGIPIELEEEWNHWYNTVYVPNYETVSGVIRGRRYRIISGQPDYMTFYEMESPETSRTDEWFKQQTAHPSNPRMREAMQHVPGSPGIWIKTFDPK</sequence>
<proteinExistence type="predicted"/>
<organism evidence="1">
    <name type="scientific">marine metagenome</name>
    <dbReference type="NCBI Taxonomy" id="408172"/>
    <lineage>
        <taxon>unclassified sequences</taxon>
        <taxon>metagenomes</taxon>
        <taxon>ecological metagenomes</taxon>
    </lineage>
</organism>